<feature type="signal peptide" evidence="1">
    <location>
        <begin position="1"/>
        <end position="21"/>
    </location>
</feature>
<feature type="chain" id="PRO_5008628700" description="Calpain catalytic domain-containing protein" evidence="1">
    <location>
        <begin position="22"/>
        <end position="315"/>
    </location>
</feature>
<sequence>MKFHNMTLILYFLALAPIALSAPTPDDHLNATNPHIAKRDGQVLWGGYYGPQPSEIKGSKLNNDWFLCGAASISRIDPNAIKKRFSAFQPESDNANGKIDSVDVEFYNVGASRFQKANSRHSDIKDENSLSGDAWWIGAYELAAQQIGGNEYTSKDGFNKDADADIGLRMLTGLESMTNEPLKGDDEGLWDILKKGKESPICLKRGKQWYGVTGIEGELNDGNAKVTLYDTKKGEYKSYDFDDLDIKYYSKLKGMKSSDAAAGSIEGSTGALADTPAKSHIENRGDHPLWDISPKWQDIKKDEFDNEWFLVAARP</sequence>
<keyword evidence="3" id="KW-1185">Reference proteome</keyword>
<dbReference type="EMBL" id="KI669468">
    <property type="protein sequence ID" value="OCF54805.1"/>
    <property type="molecule type" value="Genomic_DNA"/>
</dbReference>
<dbReference type="Proteomes" id="UP000092583">
    <property type="component" value="Unassembled WGS sequence"/>
</dbReference>
<reference evidence="3" key="2">
    <citation type="submission" date="2013-12" db="EMBL/GenBank/DDBJ databases">
        <title>Evolution of pathogenesis and genome organization in the Tremellales.</title>
        <authorList>
            <person name="Cuomo C."/>
            <person name="Litvintseva A."/>
            <person name="Heitman J."/>
            <person name="Chen Y."/>
            <person name="Sun S."/>
            <person name="Springer D."/>
            <person name="Dromer F."/>
            <person name="Young S."/>
            <person name="Zeng Q."/>
            <person name="Chapman S."/>
            <person name="Gujja S."/>
            <person name="Saif S."/>
            <person name="Birren B."/>
        </authorList>
    </citation>
    <scope>NUCLEOTIDE SEQUENCE [LARGE SCALE GENOMIC DNA]</scope>
    <source>
        <strain evidence="3">CBS 10435</strain>
    </source>
</reference>
<dbReference type="AlphaFoldDB" id="A0A1B9IGW8"/>
<protein>
    <recommendedName>
        <fullName evidence="4">Calpain catalytic domain-containing protein</fullName>
    </recommendedName>
</protein>
<keyword evidence="1" id="KW-0732">Signal</keyword>
<gene>
    <name evidence="2" type="ORF">L486_07460</name>
</gene>
<proteinExistence type="predicted"/>
<reference evidence="2 3" key="1">
    <citation type="submission" date="2013-07" db="EMBL/GenBank/DDBJ databases">
        <title>The Genome Sequence of Kwoniella mangroviensis CBS10435.</title>
        <authorList>
            <consortium name="The Broad Institute Genome Sequencing Platform"/>
            <person name="Cuomo C."/>
            <person name="Litvintseva A."/>
            <person name="Chen Y."/>
            <person name="Heitman J."/>
            <person name="Sun S."/>
            <person name="Springer D."/>
            <person name="Dromer F."/>
            <person name="Young S.K."/>
            <person name="Zeng Q."/>
            <person name="Gargeya S."/>
            <person name="Fitzgerald M."/>
            <person name="Abouelleil A."/>
            <person name="Alvarado L."/>
            <person name="Berlin A.M."/>
            <person name="Chapman S.B."/>
            <person name="Dewar J."/>
            <person name="Goldberg J."/>
            <person name="Griggs A."/>
            <person name="Gujja S."/>
            <person name="Hansen M."/>
            <person name="Howarth C."/>
            <person name="Imamovic A."/>
            <person name="Larimer J."/>
            <person name="McCowan C."/>
            <person name="Murphy C."/>
            <person name="Pearson M."/>
            <person name="Priest M."/>
            <person name="Roberts A."/>
            <person name="Saif S."/>
            <person name="Shea T."/>
            <person name="Sykes S."/>
            <person name="Wortman J."/>
            <person name="Nusbaum C."/>
            <person name="Birren B."/>
        </authorList>
    </citation>
    <scope>NUCLEOTIDE SEQUENCE [LARGE SCALE GENOMIC DNA]</scope>
    <source>
        <strain evidence="2 3">CBS 10435</strain>
    </source>
</reference>
<name>A0A1B9IGW8_9TREE</name>
<evidence type="ECO:0000313" key="2">
    <source>
        <dbReference type="EMBL" id="OCF54805.1"/>
    </source>
</evidence>
<evidence type="ECO:0000256" key="1">
    <source>
        <dbReference type="SAM" id="SignalP"/>
    </source>
</evidence>
<evidence type="ECO:0008006" key="4">
    <source>
        <dbReference type="Google" id="ProtNLM"/>
    </source>
</evidence>
<accession>A0A1B9IGW8</accession>
<organism evidence="2 3">
    <name type="scientific">Kwoniella mangroviensis CBS 10435</name>
    <dbReference type="NCBI Taxonomy" id="1331196"/>
    <lineage>
        <taxon>Eukaryota</taxon>
        <taxon>Fungi</taxon>
        <taxon>Dikarya</taxon>
        <taxon>Basidiomycota</taxon>
        <taxon>Agaricomycotina</taxon>
        <taxon>Tremellomycetes</taxon>
        <taxon>Tremellales</taxon>
        <taxon>Cryptococcaceae</taxon>
        <taxon>Kwoniella</taxon>
    </lineage>
</organism>
<evidence type="ECO:0000313" key="3">
    <source>
        <dbReference type="Proteomes" id="UP000092583"/>
    </source>
</evidence>
<dbReference type="OrthoDB" id="2565932at2759"/>